<evidence type="ECO:0000313" key="2">
    <source>
        <dbReference type="EMBL" id="PRQ72543.1"/>
    </source>
</evidence>
<gene>
    <name evidence="2" type="ORF">AAT19DRAFT_16467</name>
</gene>
<feature type="transmembrane region" description="Helical" evidence="1">
    <location>
        <begin position="141"/>
        <end position="161"/>
    </location>
</feature>
<comment type="caution">
    <text evidence="2">The sequence shown here is derived from an EMBL/GenBank/DDBJ whole genome shotgun (WGS) entry which is preliminary data.</text>
</comment>
<dbReference type="AlphaFoldDB" id="A0A2T0A3H5"/>
<reference evidence="2 3" key="1">
    <citation type="journal article" date="2018" name="Elife">
        <title>Functional genomics of lipid metabolism in the oleaginous yeast Rhodosporidium toruloides.</title>
        <authorList>
            <person name="Coradetti S.T."/>
            <person name="Pinel D."/>
            <person name="Geiselman G."/>
            <person name="Ito M."/>
            <person name="Mondo S."/>
            <person name="Reilly M.C."/>
            <person name="Cheng Y.F."/>
            <person name="Bauer S."/>
            <person name="Grigoriev I."/>
            <person name="Gladden J.M."/>
            <person name="Simmons B.A."/>
            <person name="Brem R."/>
            <person name="Arkin A.P."/>
            <person name="Skerker J.M."/>
        </authorList>
    </citation>
    <scope>NUCLEOTIDE SEQUENCE [LARGE SCALE GENOMIC DNA]</scope>
    <source>
        <strain evidence="2 3">NBRC 0880</strain>
    </source>
</reference>
<keyword evidence="1" id="KW-0812">Transmembrane</keyword>
<feature type="transmembrane region" description="Helical" evidence="1">
    <location>
        <begin position="182"/>
        <end position="205"/>
    </location>
</feature>
<sequence length="251" mass="26303">MNHIYHSLNPLILLTAFLVSLLAFLAPTPILSDRVSLLSVETTKSSSAKRWIDDAAGPVPAAHSRRMMKRAKAKSAAATTTVPVSVDLGPLGACYTNSTTHSKSCMSPSFTPIFFEMYSDVGLSSAVVNALPAQFPLTPTALFVSLALMALQFLAVLVSSISMHATKKLAFLTKQQGKVRRAATIMGVISFVVGLAAAGAMRVQLGKAASAINKAGGAKASLGSGFLQFWAGYALLAVADVLLVVEAFTSR</sequence>
<proteinExistence type="predicted"/>
<evidence type="ECO:0008006" key="4">
    <source>
        <dbReference type="Google" id="ProtNLM"/>
    </source>
</evidence>
<keyword evidence="1" id="KW-1133">Transmembrane helix</keyword>
<dbReference type="Proteomes" id="UP000239560">
    <property type="component" value="Unassembled WGS sequence"/>
</dbReference>
<dbReference type="EMBL" id="LCTV02000009">
    <property type="protein sequence ID" value="PRQ72543.1"/>
    <property type="molecule type" value="Genomic_DNA"/>
</dbReference>
<name>A0A2T0A3H5_RHOTO</name>
<evidence type="ECO:0000313" key="3">
    <source>
        <dbReference type="Proteomes" id="UP000239560"/>
    </source>
</evidence>
<evidence type="ECO:0000256" key="1">
    <source>
        <dbReference type="SAM" id="Phobius"/>
    </source>
</evidence>
<keyword evidence="1" id="KW-0472">Membrane</keyword>
<feature type="transmembrane region" description="Helical" evidence="1">
    <location>
        <begin position="225"/>
        <end position="245"/>
    </location>
</feature>
<protein>
    <recommendedName>
        <fullName evidence="4">Actin cortical patch SUR7/pH-response regulator PalI</fullName>
    </recommendedName>
</protein>
<accession>A0A2T0A3H5</accession>
<organism evidence="2 3">
    <name type="scientific">Rhodotorula toruloides</name>
    <name type="common">Yeast</name>
    <name type="synonym">Rhodosporidium toruloides</name>
    <dbReference type="NCBI Taxonomy" id="5286"/>
    <lineage>
        <taxon>Eukaryota</taxon>
        <taxon>Fungi</taxon>
        <taxon>Dikarya</taxon>
        <taxon>Basidiomycota</taxon>
        <taxon>Pucciniomycotina</taxon>
        <taxon>Microbotryomycetes</taxon>
        <taxon>Sporidiobolales</taxon>
        <taxon>Sporidiobolaceae</taxon>
        <taxon>Rhodotorula</taxon>
    </lineage>
</organism>
<dbReference type="OrthoDB" id="2528204at2759"/>